<dbReference type="GO" id="GO:0070161">
    <property type="term" value="C:anchoring junction"/>
    <property type="evidence" value="ECO:0007669"/>
    <property type="project" value="UniProtKB-SubCell"/>
</dbReference>
<dbReference type="InterPro" id="IPR014847">
    <property type="entry name" value="FA"/>
</dbReference>
<proteinExistence type="predicted"/>
<keyword evidence="4" id="KW-0965">Cell junction</keyword>
<feature type="compositionally biased region" description="Polar residues" evidence="5">
    <location>
        <begin position="417"/>
        <end position="429"/>
    </location>
</feature>
<evidence type="ECO:0000313" key="8">
    <source>
        <dbReference type="Proteomes" id="UP000827092"/>
    </source>
</evidence>
<dbReference type="SMART" id="SM01196">
    <property type="entry name" value="FERM_C"/>
    <property type="match status" value="1"/>
</dbReference>
<dbReference type="CDD" id="cd14473">
    <property type="entry name" value="FERM_B-lobe"/>
    <property type="match status" value="1"/>
</dbReference>
<sequence>MGCFRRKKKTHQCIVVLLDETEIIEEIQCNTRGETLLEKVYAHLNLLEKAYFGLRYLNRAGESRWLDPLSKILKQFKGLTSLKLYFGVKFYASDPCKLLEEITRYQFVLQLKQDILHGRLPLSTDLAVELFALSLQAELGDYDPRKHQPQYVSEFRFYPDQTPQMEDRVEQRHKTLIGQVPATVEMTFLERVKWLDMYGVDLHRVMGDDHVEYFVGLTPSGVVVMRGKKTTSHYFWPRISKVFFKGKYFMLRVRDKAKDETTFGFLLSSRESCEYLWRCCVEHHAFFRLTQVRDVPGNSLHIFRLGSKYRYSGRTEQQLKNDIRHVRRPPPPIVRVPSRRFQKRTGQPDGADADVQEKEIFKKSFLYNTKDDMAVPHVTTISPLYRSVSTPAIGVLTAALAEPTTDLPPWEDPNQKGLFSSRTSLNSHQSVERRRKRSSSIDSHTSNDSRRRRHHHSSRKSSDNESEISKSSKDTSRSSHRRARRSGSDSDSHHSHHQHRSRRRKHSRRSNGHLVDSETQWKMIQQAEKNAGYQSAVVRDLTSRRSGYMNSGADTESEAPTRHKKKHRRHSRSRSRSPEVLSHEVKKHLEYKLVDPAHLTEEEKRDIKYTKVESESVFRIRYSPSSGRPHRYKVDSSRNSVESRGRRSGFEDELPPYTAGNVKSSTKKILTSNGKSNVQRIENAGPSNYSKRNPDSMKPHHVKSQADPRRKKSDTRYPQRRDVSTEL</sequence>
<feature type="region of interest" description="Disordered" evidence="5">
    <location>
        <begin position="623"/>
        <end position="727"/>
    </location>
</feature>
<dbReference type="FunFam" id="2.30.29.30:FF:000002">
    <property type="entry name" value="Band 4.1-like protein 5 isoform 1"/>
    <property type="match status" value="1"/>
</dbReference>
<dbReference type="GO" id="GO:0005856">
    <property type="term" value="C:cytoskeleton"/>
    <property type="evidence" value="ECO:0007669"/>
    <property type="project" value="TreeGrafter"/>
</dbReference>
<name>A0AAV6VEF9_9ARAC</name>
<dbReference type="GO" id="GO:0016020">
    <property type="term" value="C:membrane"/>
    <property type="evidence" value="ECO:0007669"/>
    <property type="project" value="UniProtKB-ARBA"/>
</dbReference>
<dbReference type="InterPro" id="IPR035963">
    <property type="entry name" value="FERM_2"/>
</dbReference>
<dbReference type="InterPro" id="IPR018979">
    <property type="entry name" value="FERM_N"/>
</dbReference>
<evidence type="ECO:0000256" key="1">
    <source>
        <dbReference type="ARBA" id="ARBA00004282"/>
    </source>
</evidence>
<dbReference type="GO" id="GO:0048731">
    <property type="term" value="P:system development"/>
    <property type="evidence" value="ECO:0007669"/>
    <property type="project" value="UniProtKB-ARBA"/>
</dbReference>
<dbReference type="Gene3D" id="2.30.29.30">
    <property type="entry name" value="Pleckstrin-homology domain (PH domain)/Phosphotyrosine-binding domain (PTB)"/>
    <property type="match status" value="1"/>
</dbReference>
<protein>
    <recommendedName>
        <fullName evidence="6">FERM domain-containing protein</fullName>
    </recommendedName>
</protein>
<gene>
    <name evidence="7" type="ORF">JTE90_029666</name>
</gene>
<dbReference type="Pfam" id="PF09380">
    <property type="entry name" value="FERM_C"/>
    <property type="match status" value="1"/>
</dbReference>
<feature type="compositionally biased region" description="Polar residues" evidence="5">
    <location>
        <begin position="544"/>
        <end position="554"/>
    </location>
</feature>
<feature type="compositionally biased region" description="Basic residues" evidence="5">
    <location>
        <begin position="450"/>
        <end position="459"/>
    </location>
</feature>
<dbReference type="InterPro" id="IPR019748">
    <property type="entry name" value="FERM_central"/>
</dbReference>
<feature type="region of interest" description="Disordered" evidence="5">
    <location>
        <begin position="404"/>
        <end position="518"/>
    </location>
</feature>
<feature type="compositionally biased region" description="Basic and acidic residues" evidence="5">
    <location>
        <begin position="692"/>
        <end position="727"/>
    </location>
</feature>
<feature type="compositionally biased region" description="Basic and acidic residues" evidence="5">
    <location>
        <begin position="632"/>
        <end position="650"/>
    </location>
</feature>
<dbReference type="PANTHER" id="PTHR23280:SF4">
    <property type="entry name" value="BAND 4.1-LIKE PROTEIN 4A"/>
    <property type="match status" value="1"/>
</dbReference>
<dbReference type="InterPro" id="IPR018980">
    <property type="entry name" value="FERM_PH-like_C"/>
</dbReference>
<dbReference type="InterPro" id="IPR029071">
    <property type="entry name" value="Ubiquitin-like_domsf"/>
</dbReference>
<evidence type="ECO:0000256" key="3">
    <source>
        <dbReference type="ARBA" id="ARBA00022490"/>
    </source>
</evidence>
<dbReference type="GO" id="GO:0031032">
    <property type="term" value="P:actomyosin structure organization"/>
    <property type="evidence" value="ECO:0007669"/>
    <property type="project" value="TreeGrafter"/>
</dbReference>
<dbReference type="SUPFAM" id="SSF50729">
    <property type="entry name" value="PH domain-like"/>
    <property type="match status" value="1"/>
</dbReference>
<feature type="compositionally biased region" description="Basic residues" evidence="5">
    <location>
        <begin position="562"/>
        <end position="575"/>
    </location>
</feature>
<dbReference type="Pfam" id="PF00373">
    <property type="entry name" value="FERM_M"/>
    <property type="match status" value="1"/>
</dbReference>
<dbReference type="PRINTS" id="PR00935">
    <property type="entry name" value="BAND41"/>
</dbReference>
<keyword evidence="3" id="KW-0963">Cytoplasm</keyword>
<dbReference type="GO" id="GO:0071944">
    <property type="term" value="C:cell periphery"/>
    <property type="evidence" value="ECO:0007669"/>
    <property type="project" value="UniProtKB-ARBA"/>
</dbReference>
<keyword evidence="8" id="KW-1185">Reference proteome</keyword>
<dbReference type="SMART" id="SM01195">
    <property type="entry name" value="FA"/>
    <property type="match status" value="1"/>
</dbReference>
<dbReference type="Pfam" id="PF08736">
    <property type="entry name" value="FA"/>
    <property type="match status" value="1"/>
</dbReference>
<feature type="domain" description="FERM" evidence="6">
    <location>
        <begin position="11"/>
        <end position="291"/>
    </location>
</feature>
<dbReference type="Proteomes" id="UP000827092">
    <property type="component" value="Unassembled WGS sequence"/>
</dbReference>
<dbReference type="AlphaFoldDB" id="A0AAV6VEF9"/>
<dbReference type="FunFam" id="1.20.80.10:FF:000003">
    <property type="entry name" value="Tyrosine-protein phosphatase non-receptor type 4"/>
    <property type="match status" value="1"/>
</dbReference>
<evidence type="ECO:0000259" key="6">
    <source>
        <dbReference type="PROSITE" id="PS50057"/>
    </source>
</evidence>
<dbReference type="GO" id="GO:0009887">
    <property type="term" value="P:animal organ morphogenesis"/>
    <property type="evidence" value="ECO:0007669"/>
    <property type="project" value="UniProtKB-ARBA"/>
</dbReference>
<dbReference type="EMBL" id="JAFNEN010000094">
    <property type="protein sequence ID" value="KAG8195087.1"/>
    <property type="molecule type" value="Genomic_DNA"/>
</dbReference>
<dbReference type="InterPro" id="IPR011993">
    <property type="entry name" value="PH-like_dom_sf"/>
</dbReference>
<dbReference type="Gene3D" id="1.20.80.10">
    <property type="match status" value="1"/>
</dbReference>
<feature type="compositionally biased region" description="Basic and acidic residues" evidence="5">
    <location>
        <begin position="460"/>
        <end position="477"/>
    </location>
</feature>
<dbReference type="SUPFAM" id="SSF47031">
    <property type="entry name" value="Second domain of FERM"/>
    <property type="match status" value="1"/>
</dbReference>
<evidence type="ECO:0000256" key="4">
    <source>
        <dbReference type="ARBA" id="ARBA00022949"/>
    </source>
</evidence>
<comment type="caution">
    <text evidence="7">The sequence shown here is derived from an EMBL/GenBank/DDBJ whole genome shotgun (WGS) entry which is preliminary data.</text>
</comment>
<reference evidence="7 8" key="1">
    <citation type="journal article" date="2022" name="Nat. Ecol. Evol.">
        <title>A masculinizing supergene underlies an exaggerated male reproductive morph in a spider.</title>
        <authorList>
            <person name="Hendrickx F."/>
            <person name="De Corte Z."/>
            <person name="Sonet G."/>
            <person name="Van Belleghem S.M."/>
            <person name="Kostlbacher S."/>
            <person name="Vangestel C."/>
        </authorList>
    </citation>
    <scope>NUCLEOTIDE SEQUENCE [LARGE SCALE GENOMIC DNA]</scope>
    <source>
        <strain evidence="7">W744_W776</strain>
    </source>
</reference>
<evidence type="ECO:0000256" key="5">
    <source>
        <dbReference type="SAM" id="MobiDB-lite"/>
    </source>
</evidence>
<dbReference type="PANTHER" id="PTHR23280">
    <property type="entry name" value="4.1 G PROTEIN"/>
    <property type="match status" value="1"/>
</dbReference>
<feature type="compositionally biased region" description="Polar residues" evidence="5">
    <location>
        <begin position="661"/>
        <end position="691"/>
    </location>
</feature>
<evidence type="ECO:0000313" key="7">
    <source>
        <dbReference type="EMBL" id="KAG8195087.1"/>
    </source>
</evidence>
<dbReference type="InterPro" id="IPR014352">
    <property type="entry name" value="FERM/acyl-CoA-bd_prot_sf"/>
</dbReference>
<evidence type="ECO:0000256" key="2">
    <source>
        <dbReference type="ARBA" id="ARBA00004496"/>
    </source>
</evidence>
<accession>A0AAV6VEF9</accession>
<dbReference type="InterPro" id="IPR019749">
    <property type="entry name" value="Band_41_domain"/>
</dbReference>
<feature type="compositionally biased region" description="Basic residues" evidence="5">
    <location>
        <begin position="494"/>
        <end position="511"/>
    </location>
</feature>
<dbReference type="SMART" id="SM00295">
    <property type="entry name" value="B41"/>
    <property type="match status" value="1"/>
</dbReference>
<organism evidence="7 8">
    <name type="scientific">Oedothorax gibbosus</name>
    <dbReference type="NCBI Taxonomy" id="931172"/>
    <lineage>
        <taxon>Eukaryota</taxon>
        <taxon>Metazoa</taxon>
        <taxon>Ecdysozoa</taxon>
        <taxon>Arthropoda</taxon>
        <taxon>Chelicerata</taxon>
        <taxon>Arachnida</taxon>
        <taxon>Araneae</taxon>
        <taxon>Araneomorphae</taxon>
        <taxon>Entelegynae</taxon>
        <taxon>Araneoidea</taxon>
        <taxon>Linyphiidae</taxon>
        <taxon>Erigoninae</taxon>
        <taxon>Oedothorax</taxon>
    </lineage>
</organism>
<dbReference type="Gene3D" id="3.10.20.90">
    <property type="entry name" value="Phosphatidylinositol 3-kinase Catalytic Subunit, Chain A, domain 1"/>
    <property type="match status" value="1"/>
</dbReference>
<dbReference type="GO" id="GO:0005737">
    <property type="term" value="C:cytoplasm"/>
    <property type="evidence" value="ECO:0007669"/>
    <property type="project" value="UniProtKB-SubCell"/>
</dbReference>
<feature type="region of interest" description="Disordered" evidence="5">
    <location>
        <begin position="543"/>
        <end position="584"/>
    </location>
</feature>
<dbReference type="CDD" id="cd13186">
    <property type="entry name" value="FERM_C_NBL4_NBL5"/>
    <property type="match status" value="1"/>
</dbReference>
<dbReference type="SUPFAM" id="SSF54236">
    <property type="entry name" value="Ubiquitin-like"/>
    <property type="match status" value="1"/>
</dbReference>
<dbReference type="Pfam" id="PF09379">
    <property type="entry name" value="FERM_N"/>
    <property type="match status" value="1"/>
</dbReference>
<comment type="subcellular location">
    <subcellularLocation>
        <location evidence="1">Cell junction</location>
    </subcellularLocation>
    <subcellularLocation>
        <location evidence="2">Cytoplasm</location>
    </subcellularLocation>
</comment>
<dbReference type="InterPro" id="IPR000299">
    <property type="entry name" value="FERM_domain"/>
</dbReference>
<dbReference type="PROSITE" id="PS50057">
    <property type="entry name" value="FERM_3"/>
    <property type="match status" value="1"/>
</dbReference>